<organism evidence="1 2">
    <name type="scientific">Candidatus Fimiplasma intestinipullorum</name>
    <dbReference type="NCBI Taxonomy" id="2840825"/>
    <lineage>
        <taxon>Bacteria</taxon>
        <taxon>Bacillati</taxon>
        <taxon>Bacillota</taxon>
        <taxon>Clostridia</taxon>
        <taxon>Eubacteriales</taxon>
        <taxon>Candidatus Fimiplasma</taxon>
    </lineage>
</organism>
<comment type="caution">
    <text evidence="1">The sequence shown here is derived from an EMBL/GenBank/DDBJ whole genome shotgun (WGS) entry which is preliminary data.</text>
</comment>
<dbReference type="AlphaFoldDB" id="A0A9D1HLN4"/>
<name>A0A9D1HLN4_9FIRM</name>
<gene>
    <name evidence="1" type="ORF">IAD15_02710</name>
</gene>
<proteinExistence type="predicted"/>
<sequence>MEDKIYIPISDPEASMTFYALYPDQLKEIYAPVLQLIHTIPWEKYREKEHF</sequence>
<reference evidence="1" key="1">
    <citation type="submission" date="2020-10" db="EMBL/GenBank/DDBJ databases">
        <authorList>
            <person name="Gilroy R."/>
        </authorList>
    </citation>
    <scope>NUCLEOTIDE SEQUENCE</scope>
    <source>
        <strain evidence="1">CHK195-11698</strain>
    </source>
</reference>
<dbReference type="Proteomes" id="UP000824175">
    <property type="component" value="Unassembled WGS sequence"/>
</dbReference>
<accession>A0A9D1HLN4</accession>
<reference evidence="1" key="2">
    <citation type="journal article" date="2021" name="PeerJ">
        <title>Extensive microbial diversity within the chicken gut microbiome revealed by metagenomics and culture.</title>
        <authorList>
            <person name="Gilroy R."/>
            <person name="Ravi A."/>
            <person name="Getino M."/>
            <person name="Pursley I."/>
            <person name="Horton D.L."/>
            <person name="Alikhan N.F."/>
            <person name="Baker D."/>
            <person name="Gharbi K."/>
            <person name="Hall N."/>
            <person name="Watson M."/>
            <person name="Adriaenssens E.M."/>
            <person name="Foster-Nyarko E."/>
            <person name="Jarju S."/>
            <person name="Secka A."/>
            <person name="Antonio M."/>
            <person name="Oren A."/>
            <person name="Chaudhuri R.R."/>
            <person name="La Ragione R."/>
            <person name="Hildebrand F."/>
            <person name="Pallen M.J."/>
        </authorList>
    </citation>
    <scope>NUCLEOTIDE SEQUENCE</scope>
    <source>
        <strain evidence="1">CHK195-11698</strain>
    </source>
</reference>
<evidence type="ECO:0000313" key="2">
    <source>
        <dbReference type="Proteomes" id="UP000824175"/>
    </source>
</evidence>
<protein>
    <submittedName>
        <fullName evidence="1">Uncharacterized protein</fullName>
    </submittedName>
</protein>
<dbReference type="EMBL" id="DVMJ01000018">
    <property type="protein sequence ID" value="HIU12962.1"/>
    <property type="molecule type" value="Genomic_DNA"/>
</dbReference>
<evidence type="ECO:0000313" key="1">
    <source>
        <dbReference type="EMBL" id="HIU12962.1"/>
    </source>
</evidence>